<sequence>MIVQSLIINFTCDFNLPLGVRSTSLQLYSRIKNEFNLDHIEMCCCCIFIGLKIEDIQEKFIEKFNFYFKRKIDENTLFLVENKVIELLNFNFFFPNPYLAMYAIKHKHDLEKKVYAIKFSFDAAIKNLDRFLCLDLNQYKLIDLISHACGITKADMKLFKETKILKKDELFKLLKIK</sequence>
<evidence type="ECO:0000313" key="1">
    <source>
        <dbReference type="EMBL" id="ORD99952.1"/>
    </source>
</evidence>
<organism evidence="1 2">
    <name type="scientific">Hepatospora eriocheir</name>
    <dbReference type="NCBI Taxonomy" id="1081669"/>
    <lineage>
        <taxon>Eukaryota</taxon>
        <taxon>Fungi</taxon>
        <taxon>Fungi incertae sedis</taxon>
        <taxon>Microsporidia</taxon>
        <taxon>Hepatosporidae</taxon>
        <taxon>Hepatospora</taxon>
    </lineage>
</organism>
<protein>
    <submittedName>
        <fullName evidence="1">Uncharacterized protein</fullName>
    </submittedName>
</protein>
<dbReference type="Proteomes" id="UP000192501">
    <property type="component" value="Unassembled WGS sequence"/>
</dbReference>
<dbReference type="SUPFAM" id="SSF47954">
    <property type="entry name" value="Cyclin-like"/>
    <property type="match status" value="1"/>
</dbReference>
<dbReference type="VEuPathDB" id="MicrosporidiaDB:A0H76_2625"/>
<accession>A0A1X0QJN0</accession>
<reference evidence="1 2" key="1">
    <citation type="journal article" date="2017" name="Environ. Microbiol.">
        <title>Decay of the glycolytic pathway and adaptation to intranuclear parasitism within Enterocytozoonidae microsporidia.</title>
        <authorList>
            <person name="Wiredu Boakye D."/>
            <person name="Jaroenlak P."/>
            <person name="Prachumwat A."/>
            <person name="Williams T.A."/>
            <person name="Bateman K.S."/>
            <person name="Itsathitphaisarn O."/>
            <person name="Sritunyalucksana K."/>
            <person name="Paszkiewicz K.H."/>
            <person name="Moore K.A."/>
            <person name="Stentiford G.D."/>
            <person name="Williams B.A."/>
        </authorList>
    </citation>
    <scope>NUCLEOTIDE SEQUENCE [LARGE SCALE GENOMIC DNA]</scope>
    <source>
        <strain evidence="2">canceri</strain>
    </source>
</reference>
<evidence type="ECO:0000313" key="2">
    <source>
        <dbReference type="Proteomes" id="UP000192501"/>
    </source>
</evidence>
<dbReference type="EMBL" id="LTAI01000086">
    <property type="protein sequence ID" value="ORD99952.1"/>
    <property type="molecule type" value="Genomic_DNA"/>
</dbReference>
<gene>
    <name evidence="1" type="ORF">A0H76_2625</name>
</gene>
<dbReference type="VEuPathDB" id="MicrosporidiaDB:HERIO_1742"/>
<name>A0A1X0QJN0_9MICR</name>
<dbReference type="InterPro" id="IPR036915">
    <property type="entry name" value="Cyclin-like_sf"/>
</dbReference>
<comment type="caution">
    <text evidence="1">The sequence shown here is derived from an EMBL/GenBank/DDBJ whole genome shotgun (WGS) entry which is preliminary data.</text>
</comment>
<dbReference type="AlphaFoldDB" id="A0A1X0QJN0"/>
<proteinExistence type="predicted"/>